<sequence>MPPVLCSCCFRPYSEGYGQSNLLRFYYDVSSKQCRQFIYKGMGGYGNQFETEQKCRSSCGVPDGVHPVQTLATVPPTLVPTLVPTQMMVTTTSIPPIVTTGSSSS</sequence>
<dbReference type="SMART" id="SM00131">
    <property type="entry name" value="KU"/>
    <property type="match status" value="1"/>
</dbReference>
<evidence type="ECO:0000313" key="5">
    <source>
        <dbReference type="EnsemblMetazoa" id="CJA32926.1"/>
    </source>
</evidence>
<protein>
    <submittedName>
        <fullName evidence="5">BPTI/Kunitz inhibitor domain-containing protein</fullName>
    </submittedName>
</protein>
<dbReference type="Gene3D" id="4.10.410.10">
    <property type="entry name" value="Pancreatic trypsin inhibitor Kunitz domain"/>
    <property type="match status" value="1"/>
</dbReference>
<dbReference type="AlphaFoldDB" id="A0A8R1IJV7"/>
<dbReference type="GO" id="GO:0005615">
    <property type="term" value="C:extracellular space"/>
    <property type="evidence" value="ECO:0007669"/>
    <property type="project" value="TreeGrafter"/>
</dbReference>
<dbReference type="SUPFAM" id="SSF57362">
    <property type="entry name" value="BPTI-like"/>
    <property type="match status" value="1"/>
</dbReference>
<dbReference type="EnsemblMetazoa" id="CJA32926.1">
    <property type="protein sequence ID" value="CJA32926.1"/>
    <property type="gene ID" value="WBGene00208773"/>
</dbReference>
<evidence type="ECO:0000259" key="4">
    <source>
        <dbReference type="PROSITE" id="PS50279"/>
    </source>
</evidence>
<dbReference type="Proteomes" id="UP000005237">
    <property type="component" value="Unassembled WGS sequence"/>
</dbReference>
<evidence type="ECO:0000256" key="3">
    <source>
        <dbReference type="ARBA" id="ARBA00023157"/>
    </source>
</evidence>
<dbReference type="GO" id="GO:0004867">
    <property type="term" value="F:serine-type endopeptidase inhibitor activity"/>
    <property type="evidence" value="ECO:0007669"/>
    <property type="project" value="UniProtKB-KW"/>
</dbReference>
<keyword evidence="2" id="KW-0722">Serine protease inhibitor</keyword>
<dbReference type="Pfam" id="PF00014">
    <property type="entry name" value="Kunitz_BPTI"/>
    <property type="match status" value="1"/>
</dbReference>
<evidence type="ECO:0000256" key="1">
    <source>
        <dbReference type="ARBA" id="ARBA00022690"/>
    </source>
</evidence>
<dbReference type="PROSITE" id="PS50279">
    <property type="entry name" value="BPTI_KUNITZ_2"/>
    <property type="match status" value="1"/>
</dbReference>
<dbReference type="PANTHER" id="PTHR10083:SF374">
    <property type="entry name" value="BPTI_KUNITZ INHIBITOR DOMAIN-CONTAINING PROTEIN"/>
    <property type="match status" value="1"/>
</dbReference>
<reference evidence="6" key="1">
    <citation type="submission" date="2010-08" db="EMBL/GenBank/DDBJ databases">
        <authorList>
            <consortium name="Caenorhabditis japonica Sequencing Consortium"/>
            <person name="Wilson R.K."/>
        </authorList>
    </citation>
    <scope>NUCLEOTIDE SEQUENCE [LARGE SCALE GENOMIC DNA]</scope>
    <source>
        <strain evidence="6">DF5081</strain>
    </source>
</reference>
<dbReference type="PANTHER" id="PTHR10083">
    <property type="entry name" value="KUNITZ-TYPE PROTEASE INHIBITOR-RELATED"/>
    <property type="match status" value="1"/>
</dbReference>
<dbReference type="CDD" id="cd22593">
    <property type="entry name" value="Kunitz_conkunitzin"/>
    <property type="match status" value="1"/>
</dbReference>
<evidence type="ECO:0000313" key="6">
    <source>
        <dbReference type="Proteomes" id="UP000005237"/>
    </source>
</evidence>
<feature type="domain" description="BPTI/Kunitz inhibitor" evidence="4">
    <location>
        <begin position="9"/>
        <end position="59"/>
    </location>
</feature>
<keyword evidence="1" id="KW-0646">Protease inhibitor</keyword>
<dbReference type="InterPro" id="IPR050098">
    <property type="entry name" value="TFPI/VKTCI-like"/>
</dbReference>
<name>A0A8R1IJV7_CAEJA</name>
<accession>A0A8R1IJV7</accession>
<dbReference type="InterPro" id="IPR002223">
    <property type="entry name" value="Kunitz_BPTI"/>
</dbReference>
<dbReference type="InterPro" id="IPR036880">
    <property type="entry name" value="Kunitz_BPTI_sf"/>
</dbReference>
<evidence type="ECO:0000256" key="2">
    <source>
        <dbReference type="ARBA" id="ARBA00022900"/>
    </source>
</evidence>
<proteinExistence type="predicted"/>
<keyword evidence="3" id="KW-1015">Disulfide bond</keyword>
<organism evidence="5 6">
    <name type="scientific">Caenorhabditis japonica</name>
    <dbReference type="NCBI Taxonomy" id="281687"/>
    <lineage>
        <taxon>Eukaryota</taxon>
        <taxon>Metazoa</taxon>
        <taxon>Ecdysozoa</taxon>
        <taxon>Nematoda</taxon>
        <taxon>Chromadorea</taxon>
        <taxon>Rhabditida</taxon>
        <taxon>Rhabditina</taxon>
        <taxon>Rhabditomorpha</taxon>
        <taxon>Rhabditoidea</taxon>
        <taxon>Rhabditidae</taxon>
        <taxon>Peloderinae</taxon>
        <taxon>Caenorhabditis</taxon>
    </lineage>
</organism>
<reference evidence="5" key="2">
    <citation type="submission" date="2022-06" db="UniProtKB">
        <authorList>
            <consortium name="EnsemblMetazoa"/>
        </authorList>
    </citation>
    <scope>IDENTIFICATION</scope>
    <source>
        <strain evidence="5">DF5081</strain>
    </source>
</reference>
<keyword evidence="6" id="KW-1185">Reference proteome</keyword>